<dbReference type="SUPFAM" id="SSF82185">
    <property type="entry name" value="Histone H3 K4-specific methyltransferase SET7/9 N-terminal domain"/>
    <property type="match status" value="2"/>
</dbReference>
<organism evidence="3 4">
    <name type="scientific">Blepharisma stoltei</name>
    <dbReference type="NCBI Taxonomy" id="1481888"/>
    <lineage>
        <taxon>Eukaryota</taxon>
        <taxon>Sar</taxon>
        <taxon>Alveolata</taxon>
        <taxon>Ciliophora</taxon>
        <taxon>Postciliodesmatophora</taxon>
        <taxon>Heterotrichea</taxon>
        <taxon>Heterotrichida</taxon>
        <taxon>Blepharismidae</taxon>
        <taxon>Blepharisma</taxon>
    </lineage>
</organism>
<evidence type="ECO:0000256" key="2">
    <source>
        <dbReference type="SAM" id="MobiDB-lite"/>
    </source>
</evidence>
<evidence type="ECO:0000313" key="4">
    <source>
        <dbReference type="Proteomes" id="UP001162131"/>
    </source>
</evidence>
<reference evidence="3" key="1">
    <citation type="submission" date="2021-09" db="EMBL/GenBank/DDBJ databases">
        <authorList>
            <consortium name="AG Swart"/>
            <person name="Singh M."/>
            <person name="Singh A."/>
            <person name="Seah K."/>
            <person name="Emmerich C."/>
        </authorList>
    </citation>
    <scope>NUCLEOTIDE SEQUENCE</scope>
    <source>
        <strain evidence="3">ATCC30299</strain>
    </source>
</reference>
<sequence>MGAKCSCLKGEVSEENQFRMADSSIDVDKFFSNSDREVFRTSEENKGRDLPNKIDIGDLIKLQSIIRGYYTRKKSNEIYITLKGDTVGMARRNPKTATESQAPPLITPTKNDFQNTPVVRTEIKIIPETSIPDYSNNETRAAQNKLGSFKPPPPPIDSTSKTKYGPVEIENGAIYTGEWNNDKQRHGYGVQIWPDGSKYEGYWMLDKANGKGRLTHGDGDVYEGDWKDDKAHGFGIYMHTDGAKYEGQWQDDKQHGKGTETWPDGARYVGDYINGKKHGRGTFFWADGSTYDGEFQDNNIHGTGKYTWGDNRVYFGDWKNNKMDGKGIFEWSDGRRYEGEYVEDKKQGYGVFTWPDGRKYQGKWLNGKQHGRGAYYTSQGNKREGEWNEGKRVKWVVDDQY</sequence>
<feature type="region of interest" description="Disordered" evidence="2">
    <location>
        <begin position="145"/>
        <end position="164"/>
    </location>
</feature>
<protein>
    <recommendedName>
        <fullName evidence="5">MORN repeat protein</fullName>
    </recommendedName>
</protein>
<dbReference type="InterPro" id="IPR003409">
    <property type="entry name" value="MORN"/>
</dbReference>
<accession>A0AAU9IAP5</accession>
<dbReference type="Gene3D" id="2.20.110.10">
    <property type="entry name" value="Histone H3 K4-specific methyltransferase SET7/9 N-terminal domain"/>
    <property type="match status" value="5"/>
</dbReference>
<dbReference type="EMBL" id="CAJZBQ010000005">
    <property type="protein sequence ID" value="CAG9312094.1"/>
    <property type="molecule type" value="Genomic_DNA"/>
</dbReference>
<dbReference type="Proteomes" id="UP001162131">
    <property type="component" value="Unassembled WGS sequence"/>
</dbReference>
<dbReference type="PANTHER" id="PTHR43215">
    <property type="entry name" value="RADIAL SPOKE HEAD 1 HOMOLOG"/>
    <property type="match status" value="1"/>
</dbReference>
<comment type="caution">
    <text evidence="3">The sequence shown here is derived from an EMBL/GenBank/DDBJ whole genome shotgun (WGS) entry which is preliminary data.</text>
</comment>
<evidence type="ECO:0000256" key="1">
    <source>
        <dbReference type="ARBA" id="ARBA00022737"/>
    </source>
</evidence>
<name>A0AAU9IAP5_9CILI</name>
<gene>
    <name evidence="3" type="ORF">BSTOLATCC_MIC5346</name>
</gene>
<proteinExistence type="predicted"/>
<dbReference type="PROSITE" id="PS50096">
    <property type="entry name" value="IQ"/>
    <property type="match status" value="1"/>
</dbReference>
<keyword evidence="1" id="KW-0677">Repeat</keyword>
<evidence type="ECO:0008006" key="5">
    <source>
        <dbReference type="Google" id="ProtNLM"/>
    </source>
</evidence>
<dbReference type="SMART" id="SM00698">
    <property type="entry name" value="MORN"/>
    <property type="match status" value="9"/>
</dbReference>
<evidence type="ECO:0000313" key="3">
    <source>
        <dbReference type="EMBL" id="CAG9312094.1"/>
    </source>
</evidence>
<dbReference type="PANTHER" id="PTHR43215:SF14">
    <property type="entry name" value="RADIAL SPOKE HEAD 1 HOMOLOG"/>
    <property type="match status" value="1"/>
</dbReference>
<dbReference type="Pfam" id="PF02493">
    <property type="entry name" value="MORN"/>
    <property type="match status" value="9"/>
</dbReference>
<keyword evidence="4" id="KW-1185">Reference proteome</keyword>
<dbReference type="AlphaFoldDB" id="A0AAU9IAP5"/>